<reference evidence="2 3" key="2">
    <citation type="submission" date="2018-11" db="EMBL/GenBank/DDBJ databases">
        <authorList>
            <consortium name="Pathogen Informatics"/>
        </authorList>
    </citation>
    <scope>NUCLEOTIDE SEQUENCE [LARGE SCALE GENOMIC DNA]</scope>
</reference>
<dbReference type="PANTHER" id="PTHR15691">
    <property type="entry name" value="WASH COMPLEX SUBUNIT 5"/>
    <property type="match status" value="1"/>
</dbReference>
<dbReference type="EMBL" id="UYWY01008074">
    <property type="protein sequence ID" value="VDM30960.1"/>
    <property type="molecule type" value="Genomic_DNA"/>
</dbReference>
<evidence type="ECO:0000313" key="3">
    <source>
        <dbReference type="Proteomes" id="UP000050794"/>
    </source>
</evidence>
<gene>
    <name evidence="2" type="ORF">TCNE_LOCUS4581</name>
</gene>
<dbReference type="GO" id="GO:0071203">
    <property type="term" value="C:WASH complex"/>
    <property type="evidence" value="ECO:0007669"/>
    <property type="project" value="InterPro"/>
</dbReference>
<keyword evidence="3" id="KW-1185">Reference proteome</keyword>
<comment type="similarity">
    <text evidence="1">Belongs to the strumpellin family.</text>
</comment>
<evidence type="ECO:0000313" key="4">
    <source>
        <dbReference type="WBParaSite" id="TCNE_0000458201-mRNA-1"/>
    </source>
</evidence>
<dbReference type="PANTHER" id="PTHR15691:SF6">
    <property type="entry name" value="WASH COMPLEX SUBUNIT 5"/>
    <property type="match status" value="1"/>
</dbReference>
<evidence type="ECO:0000313" key="2">
    <source>
        <dbReference type="EMBL" id="VDM30960.1"/>
    </source>
</evidence>
<dbReference type="Proteomes" id="UP000050794">
    <property type="component" value="Unassembled WGS sequence"/>
</dbReference>
<dbReference type="GO" id="GO:0030041">
    <property type="term" value="P:actin filament polymerization"/>
    <property type="evidence" value="ECO:0007669"/>
    <property type="project" value="TreeGrafter"/>
</dbReference>
<organism evidence="3 4">
    <name type="scientific">Toxocara canis</name>
    <name type="common">Canine roundworm</name>
    <dbReference type="NCBI Taxonomy" id="6265"/>
    <lineage>
        <taxon>Eukaryota</taxon>
        <taxon>Metazoa</taxon>
        <taxon>Ecdysozoa</taxon>
        <taxon>Nematoda</taxon>
        <taxon>Chromadorea</taxon>
        <taxon>Rhabditida</taxon>
        <taxon>Spirurina</taxon>
        <taxon>Ascaridomorpha</taxon>
        <taxon>Ascaridoidea</taxon>
        <taxon>Toxocaridae</taxon>
        <taxon>Toxocara</taxon>
    </lineage>
</organism>
<proteinExistence type="inferred from homology"/>
<dbReference type="InterPro" id="IPR019393">
    <property type="entry name" value="WASH_strumpellin"/>
</dbReference>
<dbReference type="GO" id="GO:0140285">
    <property type="term" value="P:endosome fission"/>
    <property type="evidence" value="ECO:0007669"/>
    <property type="project" value="TreeGrafter"/>
</dbReference>
<dbReference type="GO" id="GO:0051125">
    <property type="term" value="P:regulation of actin nucleation"/>
    <property type="evidence" value="ECO:0007669"/>
    <property type="project" value="TreeGrafter"/>
</dbReference>
<evidence type="ECO:0000256" key="1">
    <source>
        <dbReference type="ARBA" id="ARBA00006224"/>
    </source>
</evidence>
<dbReference type="AlphaFoldDB" id="A0A183U7W2"/>
<name>A0A183U7W2_TOXCA</name>
<dbReference type="GO" id="GO:0005768">
    <property type="term" value="C:endosome"/>
    <property type="evidence" value="ECO:0007669"/>
    <property type="project" value="TreeGrafter"/>
</dbReference>
<dbReference type="WBParaSite" id="TCNE_0000458201-mRNA-1">
    <property type="protein sequence ID" value="TCNE_0000458201-mRNA-1"/>
    <property type="gene ID" value="TCNE_0000458201"/>
</dbReference>
<dbReference type="Pfam" id="PF10266">
    <property type="entry name" value="Strumpellin"/>
    <property type="match status" value="1"/>
</dbReference>
<dbReference type="GO" id="GO:0007032">
    <property type="term" value="P:endosome organization"/>
    <property type="evidence" value="ECO:0007669"/>
    <property type="project" value="TreeGrafter"/>
</dbReference>
<sequence length="109" mass="12576">MDLLSIDDVDGDSLKELVEQGHSLVAEIYRLVDKVPDDFMNPASSRFKPLLVDFSYFDDLLVIDKFIDSNEVRIQEIDFENFLTQFIANDLRTLPIRTLVCDVPNFGLY</sequence>
<reference evidence="4" key="1">
    <citation type="submission" date="2016-06" db="UniProtKB">
        <authorList>
            <consortium name="WormBaseParasite"/>
        </authorList>
    </citation>
    <scope>IDENTIFICATION</scope>
</reference>
<accession>A0A183U7W2</accession>
<protein>
    <submittedName>
        <fullName evidence="4">Intraflagellar transport protein 46 homolog</fullName>
    </submittedName>
</protein>